<name>M1TN21_9CORY</name>
<protein>
    <submittedName>
        <fullName evidence="6">5'-nucleotidase</fullName>
    </submittedName>
</protein>
<dbReference type="STRING" id="1121353.H924_01400"/>
<dbReference type="SUPFAM" id="SSF56300">
    <property type="entry name" value="Metallo-dependent phosphatases"/>
    <property type="match status" value="1"/>
</dbReference>
<dbReference type="KEGG" id="ccn:H924_01400"/>
<dbReference type="GO" id="GO:0000166">
    <property type="term" value="F:nucleotide binding"/>
    <property type="evidence" value="ECO:0007669"/>
    <property type="project" value="UniProtKB-KW"/>
</dbReference>
<comment type="similarity">
    <text evidence="2">Belongs to the 5'-nucleotidase family.</text>
</comment>
<dbReference type="EMBL" id="CP004354">
    <property type="protein sequence ID" value="AGG65736.1"/>
    <property type="molecule type" value="Genomic_DNA"/>
</dbReference>
<feature type="chain" id="PRO_5004017532" evidence="2">
    <location>
        <begin position="30"/>
        <end position="680"/>
    </location>
</feature>
<feature type="domain" description="5'-Nucleotidase C-terminal" evidence="5">
    <location>
        <begin position="327"/>
        <end position="493"/>
    </location>
</feature>
<feature type="transmembrane region" description="Helical" evidence="3">
    <location>
        <begin position="638"/>
        <end position="659"/>
    </location>
</feature>
<dbReference type="OrthoDB" id="1016457at2"/>
<feature type="signal peptide" evidence="2">
    <location>
        <begin position="1"/>
        <end position="29"/>
    </location>
</feature>
<keyword evidence="7" id="KW-1185">Reference proteome</keyword>
<evidence type="ECO:0000256" key="3">
    <source>
        <dbReference type="SAM" id="Phobius"/>
    </source>
</evidence>
<sequence length="680" mass="68955">MKRLSRAALAIVTTAAVSASAFAPASAQAATVELNILGVTDFHGHIAQDLEKGEMGAAGLACYVESERAANPNTSFITVGDNIGGSPFVSSILKDAPTLAALSEIGVDASALGNHEFDQGYADLAGRVSLDGTGLAQFPYLGTNVEGGIPAPAASEVVELGGVRVAYVGSVTDETSTLVSPAGIPGITFTNDLNAVNAEADRIMAAGEADVVIALMHSPAQATDAFSTNVDVVFAGHTHEQRVETGPARDGKQPLVVIQGMEYGKFVSDVEISYDSTAKKITAIEAVNVDAATASGACGVSNALVTSVAGIVDAAKIASDVEGAKVVATIENSFFRGADSAGATGTNRGVESSLNNLIAEAGLQAINAQTPLNADIGVMNAGGVRADLEAGDVTFSEAFATQNFSNTYGVVDITGADFIAALEQQWKDPAADRPRLALGLSNNVQYSYNPNAAQGERITHVTINGEPIDETKTYRIAGSTFLLSGGDGFTAFTNGTDITDSGLVDIDLFNSYLAANTGVDVRANQASVGIELSGAALADDSRLIPGEELTVDLSALSYTGGEATPTTVTVTLGAETVTVPVDNTIVPKLDTTGTATATLTVPAGATELKIETDAGTTFTLPVVATSKPADGSSVGSSAGSLVAILGVLGALGGLLGVFLHSPQGAPFLTQLHALINQSKA</sequence>
<gene>
    <name evidence="6" type="ORF">H924_01400</name>
</gene>
<dbReference type="eggNOG" id="COG0737">
    <property type="taxonomic scope" value="Bacteria"/>
</dbReference>
<dbReference type="PANTHER" id="PTHR11575:SF24">
    <property type="entry name" value="5'-NUCLEOTIDASE"/>
    <property type="match status" value="1"/>
</dbReference>
<dbReference type="InterPro" id="IPR008334">
    <property type="entry name" value="5'-Nucleotdase_C"/>
</dbReference>
<feature type="domain" description="Calcineurin-like phosphoesterase" evidence="4">
    <location>
        <begin position="35"/>
        <end position="240"/>
    </location>
</feature>
<keyword evidence="1 2" id="KW-0732">Signal</keyword>
<evidence type="ECO:0000313" key="6">
    <source>
        <dbReference type="EMBL" id="AGG65736.1"/>
    </source>
</evidence>
<evidence type="ECO:0000259" key="5">
    <source>
        <dbReference type="Pfam" id="PF02872"/>
    </source>
</evidence>
<dbReference type="InterPro" id="IPR004843">
    <property type="entry name" value="Calcineurin-like_PHP"/>
</dbReference>
<dbReference type="SUPFAM" id="SSF55816">
    <property type="entry name" value="5'-nucleotidase (syn. UDP-sugar hydrolase), C-terminal domain"/>
    <property type="match status" value="1"/>
</dbReference>
<dbReference type="GO" id="GO:0008253">
    <property type="term" value="F:5'-nucleotidase activity"/>
    <property type="evidence" value="ECO:0007669"/>
    <property type="project" value="TreeGrafter"/>
</dbReference>
<accession>M1TN21</accession>
<keyword evidence="3" id="KW-0812">Transmembrane</keyword>
<dbReference type="InterPro" id="IPR036907">
    <property type="entry name" value="5'-Nucleotdase_C_sf"/>
</dbReference>
<dbReference type="PRINTS" id="PR01607">
    <property type="entry name" value="APYRASEFAMLY"/>
</dbReference>
<keyword evidence="2" id="KW-0378">Hydrolase</keyword>
<dbReference type="PANTHER" id="PTHR11575">
    <property type="entry name" value="5'-NUCLEOTIDASE-RELATED"/>
    <property type="match status" value="1"/>
</dbReference>
<dbReference type="RefSeq" id="WP_015650190.1">
    <property type="nucleotide sequence ID" value="NC_020506.1"/>
</dbReference>
<evidence type="ECO:0000259" key="4">
    <source>
        <dbReference type="Pfam" id="PF00149"/>
    </source>
</evidence>
<dbReference type="GO" id="GO:0030288">
    <property type="term" value="C:outer membrane-bounded periplasmic space"/>
    <property type="evidence" value="ECO:0007669"/>
    <property type="project" value="TreeGrafter"/>
</dbReference>
<organism evidence="6 7">
    <name type="scientific">Corynebacterium callunae DSM 20147</name>
    <dbReference type="NCBI Taxonomy" id="1121353"/>
    <lineage>
        <taxon>Bacteria</taxon>
        <taxon>Bacillati</taxon>
        <taxon>Actinomycetota</taxon>
        <taxon>Actinomycetes</taxon>
        <taxon>Mycobacteriales</taxon>
        <taxon>Corynebacteriaceae</taxon>
        <taxon>Corynebacterium</taxon>
    </lineage>
</organism>
<dbReference type="HOGENOM" id="CLU_005854_5_0_11"/>
<evidence type="ECO:0000313" key="7">
    <source>
        <dbReference type="Proteomes" id="UP000011760"/>
    </source>
</evidence>
<keyword evidence="3" id="KW-1133">Transmembrane helix</keyword>
<dbReference type="Proteomes" id="UP000011760">
    <property type="component" value="Chromosome"/>
</dbReference>
<dbReference type="GO" id="GO:0008768">
    <property type="term" value="F:UDP-sugar diphosphatase activity"/>
    <property type="evidence" value="ECO:0007669"/>
    <property type="project" value="TreeGrafter"/>
</dbReference>
<evidence type="ECO:0000256" key="1">
    <source>
        <dbReference type="ARBA" id="ARBA00022729"/>
    </source>
</evidence>
<dbReference type="PATRIC" id="fig|1121353.3.peg.291"/>
<reference evidence="6 7" key="1">
    <citation type="submission" date="2013-02" db="EMBL/GenBank/DDBJ databases">
        <title>The complete genome sequence of Corynebacterium callunae DSM 20147.</title>
        <authorList>
            <person name="Ruckert C."/>
            <person name="Albersmeier A."/>
            <person name="Kalinowski J."/>
        </authorList>
    </citation>
    <scope>NUCLEOTIDE SEQUENCE [LARGE SCALE GENOMIC DNA]</scope>
    <source>
        <strain evidence="6 7">DSM 20147</strain>
    </source>
</reference>
<evidence type="ECO:0000256" key="2">
    <source>
        <dbReference type="RuleBase" id="RU362119"/>
    </source>
</evidence>
<dbReference type="GO" id="GO:0009166">
    <property type="term" value="P:nucleotide catabolic process"/>
    <property type="evidence" value="ECO:0007669"/>
    <property type="project" value="InterPro"/>
</dbReference>
<proteinExistence type="inferred from homology"/>
<dbReference type="Pfam" id="PF00149">
    <property type="entry name" value="Metallophos"/>
    <property type="match status" value="1"/>
</dbReference>
<dbReference type="InterPro" id="IPR006179">
    <property type="entry name" value="5_nucleotidase/apyrase"/>
</dbReference>
<keyword evidence="3" id="KW-0472">Membrane</keyword>
<dbReference type="Gene3D" id="3.60.21.10">
    <property type="match status" value="1"/>
</dbReference>
<keyword evidence="2" id="KW-0547">Nucleotide-binding</keyword>
<dbReference type="Gene3D" id="3.90.780.10">
    <property type="entry name" value="5'-Nucleotidase, C-terminal domain"/>
    <property type="match status" value="1"/>
</dbReference>
<dbReference type="AlphaFoldDB" id="M1TN21"/>
<dbReference type="Pfam" id="PF02872">
    <property type="entry name" value="5_nucleotid_C"/>
    <property type="match status" value="1"/>
</dbReference>
<dbReference type="InterPro" id="IPR029052">
    <property type="entry name" value="Metallo-depent_PP-like"/>
</dbReference>